<name>G7YRK9_CLOSI</name>
<sequence>FNGRDNFVQRTSSQQFFLWSSASIRYNLVKKQHELCNGDARAISVDDCLSHLCITSPWTIRHQEVIFGGIHHKAVIMITVIVVIHLDYLSSLRHATSVSVCGAIYEAPPKHDNLNQRLMTTRHTHNCIQYRLPTLPIATAWPVSILFGIRCFVTLFKNTTVISCRLVVERLQRNRQTQVFTCDLHGIAEDVLTTFVHTSPPSSLLTTYRSSRTLSGVPITPHEIWKRCQCLKPRKTLKRSVKSGKHHELSRTEASVVWTYCSLKCVIVHRTTEDWQPSKTVTDPGEVSINNVNICLRQPDELFTLVGRARGDRNTSLHVNTVWWLSCVIQLFFNIWTSFKHSNENGLHPLFLTRLARPPDSSRKLDTRIVRKNTGRNFVDLCAFDCSTHRCNDYQRRNASLPCNDNVTSRGDEMFAMNVFSLTNRTATIGKNWDTNSSLKSKLFIFKKSLVLTTFLGILNNCPTFTLVMLSAVKIAAPKMVAVCRPSKMFYPSKRGSLKRFLAKRMPHDINVGLVEPVRDFKNLSETVEKCEWTQGPWLFLTVPSSYLPRLSASQRAWYADTVSKYFIKFIRRAGVKTNIMLMRTDKPQQASVSLTADHTLSRLHRTRRLQSCNTTGSVLGDSTTFCQTHIGFKIQFGLSLCTGLEGEQKDIPEWKTLMNLTFTMFFIAFSANCVSVISTETSVLVNNSTLQIDPSTSPSMKRPIRSGPIIQSLINSDLFGSLLQPYVYRFRFTDHRLRYSVFYTRTHRTE</sequence>
<evidence type="ECO:0000313" key="2">
    <source>
        <dbReference type="Proteomes" id="UP000008909"/>
    </source>
</evidence>
<evidence type="ECO:0000313" key="1">
    <source>
        <dbReference type="EMBL" id="GAA55589.1"/>
    </source>
</evidence>
<keyword evidence="2" id="KW-1185">Reference proteome</keyword>
<dbReference type="Proteomes" id="UP000008909">
    <property type="component" value="Unassembled WGS sequence"/>
</dbReference>
<accession>G7YRK9</accession>
<protein>
    <submittedName>
        <fullName evidence="1">Uncharacterized protein</fullName>
    </submittedName>
</protein>
<gene>
    <name evidence="1" type="ORF">CLF_108377</name>
</gene>
<reference evidence="1" key="1">
    <citation type="journal article" date="2011" name="Genome Biol.">
        <title>The draft genome of the carcinogenic human liver fluke Clonorchis sinensis.</title>
        <authorList>
            <person name="Wang X."/>
            <person name="Chen W."/>
            <person name="Huang Y."/>
            <person name="Sun J."/>
            <person name="Men J."/>
            <person name="Liu H."/>
            <person name="Luo F."/>
            <person name="Guo L."/>
            <person name="Lv X."/>
            <person name="Deng C."/>
            <person name="Zhou C."/>
            <person name="Fan Y."/>
            <person name="Li X."/>
            <person name="Huang L."/>
            <person name="Hu Y."/>
            <person name="Liang C."/>
            <person name="Hu X."/>
            <person name="Xu J."/>
            <person name="Yu X."/>
        </authorList>
    </citation>
    <scope>NUCLEOTIDE SEQUENCE [LARGE SCALE GENOMIC DNA]</scope>
    <source>
        <strain evidence="1">Henan</strain>
    </source>
</reference>
<organism evidence="1 2">
    <name type="scientific">Clonorchis sinensis</name>
    <name type="common">Chinese liver fluke</name>
    <dbReference type="NCBI Taxonomy" id="79923"/>
    <lineage>
        <taxon>Eukaryota</taxon>
        <taxon>Metazoa</taxon>
        <taxon>Spiralia</taxon>
        <taxon>Lophotrochozoa</taxon>
        <taxon>Platyhelminthes</taxon>
        <taxon>Trematoda</taxon>
        <taxon>Digenea</taxon>
        <taxon>Opisthorchiida</taxon>
        <taxon>Opisthorchiata</taxon>
        <taxon>Opisthorchiidae</taxon>
        <taxon>Clonorchis</taxon>
    </lineage>
</organism>
<proteinExistence type="predicted"/>
<reference key="2">
    <citation type="submission" date="2011-10" db="EMBL/GenBank/DDBJ databases">
        <title>The genome and transcriptome sequence of Clonorchis sinensis provide insights into the carcinogenic liver fluke.</title>
        <authorList>
            <person name="Wang X."/>
            <person name="Huang Y."/>
            <person name="Chen W."/>
            <person name="Liu H."/>
            <person name="Guo L."/>
            <person name="Chen Y."/>
            <person name="Luo F."/>
            <person name="Zhou W."/>
            <person name="Sun J."/>
            <person name="Mao Q."/>
            <person name="Liang P."/>
            <person name="Zhou C."/>
            <person name="Tian Y."/>
            <person name="Men J."/>
            <person name="Lv X."/>
            <person name="Huang L."/>
            <person name="Zhou J."/>
            <person name="Hu Y."/>
            <person name="Li R."/>
            <person name="Zhang F."/>
            <person name="Lei H."/>
            <person name="Li X."/>
            <person name="Hu X."/>
            <person name="Liang C."/>
            <person name="Xu J."/>
            <person name="Wu Z."/>
            <person name="Yu X."/>
        </authorList>
    </citation>
    <scope>NUCLEOTIDE SEQUENCE</scope>
    <source>
        <strain>Henan</strain>
    </source>
</reference>
<dbReference type="EMBL" id="DF144043">
    <property type="protein sequence ID" value="GAA55589.1"/>
    <property type="molecule type" value="Genomic_DNA"/>
</dbReference>
<dbReference type="AlphaFoldDB" id="G7YRK9"/>
<feature type="non-terminal residue" evidence="1">
    <location>
        <position position="1"/>
    </location>
</feature>